<dbReference type="InterPro" id="IPR044150">
    <property type="entry name" value="HDAC_classIV"/>
</dbReference>
<comment type="caution">
    <text evidence="4">The sequence shown here is derived from an EMBL/GenBank/DDBJ whole genome shotgun (WGS) entry which is preliminary data.</text>
</comment>
<keyword evidence="2" id="KW-0378">Hydrolase</keyword>
<reference evidence="4 5" key="1">
    <citation type="submission" date="2024-02" db="EMBL/GenBank/DDBJ databases">
        <title>Deinococcus xinjiangensis NBRC 107630.</title>
        <authorList>
            <person name="Ichikawa N."/>
            <person name="Katano-Makiyama Y."/>
            <person name="Hidaka K."/>
        </authorList>
    </citation>
    <scope>NUCLEOTIDE SEQUENCE [LARGE SCALE GENOMIC DNA]</scope>
    <source>
        <strain evidence="4 5">NBRC 107630</strain>
    </source>
</reference>
<dbReference type="Proteomes" id="UP001458946">
    <property type="component" value="Unassembled WGS sequence"/>
</dbReference>
<evidence type="ECO:0000256" key="1">
    <source>
        <dbReference type="ARBA" id="ARBA00005947"/>
    </source>
</evidence>
<dbReference type="Pfam" id="PF00850">
    <property type="entry name" value="Hist_deacetyl"/>
    <property type="match status" value="1"/>
</dbReference>
<evidence type="ECO:0000256" key="2">
    <source>
        <dbReference type="ARBA" id="ARBA00022801"/>
    </source>
</evidence>
<dbReference type="InterPro" id="IPR023801">
    <property type="entry name" value="His_deacetylse_dom"/>
</dbReference>
<name>A0ABP9V6S5_9DEIO</name>
<dbReference type="RefSeq" id="WP_353540940.1">
    <property type="nucleotide sequence ID" value="NZ_BAABRN010000005.1"/>
</dbReference>
<comment type="similarity">
    <text evidence="1">Belongs to the histone deacetylase family.</text>
</comment>
<dbReference type="PRINTS" id="PR01270">
    <property type="entry name" value="HDASUPER"/>
</dbReference>
<evidence type="ECO:0000259" key="3">
    <source>
        <dbReference type="Pfam" id="PF00850"/>
    </source>
</evidence>
<organism evidence="4 5">
    <name type="scientific">Deinococcus xinjiangensis</name>
    <dbReference type="NCBI Taxonomy" id="457454"/>
    <lineage>
        <taxon>Bacteria</taxon>
        <taxon>Thermotogati</taxon>
        <taxon>Deinococcota</taxon>
        <taxon>Deinococci</taxon>
        <taxon>Deinococcales</taxon>
        <taxon>Deinococcaceae</taxon>
        <taxon>Deinococcus</taxon>
    </lineage>
</organism>
<evidence type="ECO:0000313" key="4">
    <source>
        <dbReference type="EMBL" id="GAA5500964.1"/>
    </source>
</evidence>
<dbReference type="EMBL" id="BAABRN010000005">
    <property type="protein sequence ID" value="GAA5500964.1"/>
    <property type="molecule type" value="Genomic_DNA"/>
</dbReference>
<dbReference type="SUPFAM" id="SSF52768">
    <property type="entry name" value="Arginase/deacetylase"/>
    <property type="match status" value="1"/>
</dbReference>
<dbReference type="PANTHER" id="PTHR10625">
    <property type="entry name" value="HISTONE DEACETYLASE HDAC1-RELATED"/>
    <property type="match status" value="1"/>
</dbReference>
<evidence type="ECO:0000313" key="5">
    <source>
        <dbReference type="Proteomes" id="UP001458946"/>
    </source>
</evidence>
<keyword evidence="5" id="KW-1185">Reference proteome</keyword>
<sequence length="312" mass="34168">MPTFAHPFRAHTAYRRAAYLAAPAPRRQFLARADLLELLSRAEQLLPLHDAPDLPWELAERVHDAEYLYRWRVGAVTRAEERAMGFAWAPEIVGRGLGSSGATFAATRDALSLGLGINFGGGTHHAYRDHAEGFSFLNDVVISAQWLLDQGKAQRIAILDFDVHQGNGTASMFAQESRVLTVSVHGANNYPFTKEKSGLDVNLPDGTDDAAYLAALDREVAPRVADFRPDFAFYLAGADVLAGDQLGRLALTLAGVRARDERVFRWAARQKIPLVTVMAGGYNREGQKLVQARLGTLEAALKSFRSPPSKAD</sequence>
<accession>A0ABP9V6S5</accession>
<dbReference type="PANTHER" id="PTHR10625:SF19">
    <property type="entry name" value="HISTONE DEACETYLASE 12"/>
    <property type="match status" value="1"/>
</dbReference>
<proteinExistence type="inferred from homology"/>
<dbReference type="InterPro" id="IPR023696">
    <property type="entry name" value="Ureohydrolase_dom_sf"/>
</dbReference>
<protein>
    <recommendedName>
        <fullName evidence="3">Histone deacetylase domain-containing protein</fullName>
    </recommendedName>
</protein>
<dbReference type="InterPro" id="IPR037138">
    <property type="entry name" value="His_deacetylse_dom_sf"/>
</dbReference>
<feature type="domain" description="Histone deacetylase" evidence="3">
    <location>
        <begin position="36"/>
        <end position="285"/>
    </location>
</feature>
<dbReference type="CDD" id="cd09993">
    <property type="entry name" value="HDAC_classIV"/>
    <property type="match status" value="1"/>
</dbReference>
<dbReference type="Gene3D" id="3.40.800.20">
    <property type="entry name" value="Histone deacetylase domain"/>
    <property type="match status" value="1"/>
</dbReference>
<dbReference type="InterPro" id="IPR000286">
    <property type="entry name" value="HDACs"/>
</dbReference>
<gene>
    <name evidence="4" type="ORF">Dxin01_00692</name>
</gene>